<feature type="signal peptide" evidence="1">
    <location>
        <begin position="1"/>
        <end position="19"/>
    </location>
</feature>
<organism evidence="2 3">
    <name type="scientific">Mucilaginibacter ginsenosidivorans</name>
    <dbReference type="NCBI Taxonomy" id="398053"/>
    <lineage>
        <taxon>Bacteria</taxon>
        <taxon>Pseudomonadati</taxon>
        <taxon>Bacteroidota</taxon>
        <taxon>Sphingobacteriia</taxon>
        <taxon>Sphingobacteriales</taxon>
        <taxon>Sphingobacteriaceae</taxon>
        <taxon>Mucilaginibacter</taxon>
    </lineage>
</organism>
<dbReference type="SUPFAM" id="SSF56925">
    <property type="entry name" value="OMPA-like"/>
    <property type="match status" value="1"/>
</dbReference>
<sequence length="188" mass="19809">MKKLLLLISLLGCAALAKAQSATYHAFKVDLTFGYAIPPSNGDASTNVKAGATITVEPHYRITDALAVGFRFEGAGLGYADTNSGDNSSADISIIYSYCPSLEYYLMKGGFRPFIGGGVGIFDQGSISINNNTGGSTEYASIGSKFGFFPRAGFEAGHLRISAEYNILGNNSNYAAFALGFFFGGGRK</sequence>
<dbReference type="InterPro" id="IPR011250">
    <property type="entry name" value="OMP/PagP_B-barrel"/>
</dbReference>
<reference evidence="2 3" key="1">
    <citation type="journal article" date="2017" name="Curr. Microbiol.">
        <title>Mucilaginibacter ginsenosidivorans sp. nov., Isolated from Soil of Ginseng Field.</title>
        <authorList>
            <person name="Kim M.M."/>
            <person name="Siddiqi M.Z."/>
            <person name="Im W.T."/>
        </authorList>
    </citation>
    <scope>NUCLEOTIDE SEQUENCE [LARGE SCALE GENOMIC DNA]</scope>
    <source>
        <strain evidence="2 3">Gsoil 3017</strain>
    </source>
</reference>
<name>A0A5B8UU45_9SPHI</name>
<feature type="chain" id="PRO_5022821305" description="Porin family protein" evidence="1">
    <location>
        <begin position="20"/>
        <end position="188"/>
    </location>
</feature>
<dbReference type="Gene3D" id="2.40.160.20">
    <property type="match status" value="1"/>
</dbReference>
<dbReference type="RefSeq" id="WP_147031214.1">
    <property type="nucleotide sequence ID" value="NZ_CP042436.1"/>
</dbReference>
<dbReference type="Proteomes" id="UP000321479">
    <property type="component" value="Chromosome"/>
</dbReference>
<dbReference type="KEGG" id="mgin:FRZ54_08560"/>
<dbReference type="AlphaFoldDB" id="A0A5B8UU45"/>
<evidence type="ECO:0000256" key="1">
    <source>
        <dbReference type="SAM" id="SignalP"/>
    </source>
</evidence>
<gene>
    <name evidence="2" type="ORF">FRZ54_08560</name>
</gene>
<evidence type="ECO:0000313" key="3">
    <source>
        <dbReference type="Proteomes" id="UP000321479"/>
    </source>
</evidence>
<dbReference type="EMBL" id="CP042436">
    <property type="protein sequence ID" value="QEC62637.1"/>
    <property type="molecule type" value="Genomic_DNA"/>
</dbReference>
<accession>A0A5B8UU45</accession>
<proteinExistence type="predicted"/>
<evidence type="ECO:0008006" key="4">
    <source>
        <dbReference type="Google" id="ProtNLM"/>
    </source>
</evidence>
<keyword evidence="3" id="KW-1185">Reference proteome</keyword>
<keyword evidence="1" id="KW-0732">Signal</keyword>
<dbReference type="OrthoDB" id="1161695at2"/>
<evidence type="ECO:0000313" key="2">
    <source>
        <dbReference type="EMBL" id="QEC62637.1"/>
    </source>
</evidence>
<protein>
    <recommendedName>
        <fullName evidence="4">Porin family protein</fullName>
    </recommendedName>
</protein>